<name>A0ABX3MNJ1_9RHOB</name>
<dbReference type="Pfam" id="PF13481">
    <property type="entry name" value="AAA_25"/>
    <property type="match status" value="1"/>
</dbReference>
<dbReference type="SUPFAM" id="SSF52540">
    <property type="entry name" value="P-loop containing nucleoside triphosphate hydrolases"/>
    <property type="match status" value="1"/>
</dbReference>
<sequence length="392" mass="42758">MNASIPQPIQFAPANSPLPLRATPFEWRDPASLPARRWVYGRHLIRRFTSVTVAPGGVGKSSLTICEALAMVSGKKLLGDEIPAPLRVWILNLEDPRDELERRIAATMLHHSISPEAVVGRLFVDSGRERGLCTATQGREGVHINVPEVEALVAEIEARQIDVLIVDPFVSSHRVNENDNGAIDLVAKEWGRVAERCNCAIDLVHHTRKLGGEEASSENSRGAVALLGAARSARVLNRMNDAQKADAGVADDPLTYFSVERDKANLAPPGKRVWRRMVSVNLANGDSVGVTESWEWPDDFDGISVKDLLSVQNAIQAAWGAGSPPRASNQAKSAWAGLIVADVLGLDANRDKARISRMLKTWIGTGALREVQHEDAKRNKRPCLEVGEWATV</sequence>
<reference evidence="1 2" key="1">
    <citation type="submission" date="2016-11" db="EMBL/GenBank/DDBJ databases">
        <title>A multilocus sequence analysis scheme for characterization of bacteria in the genus Thioclava.</title>
        <authorList>
            <person name="Liu Y."/>
            <person name="Shao Z."/>
        </authorList>
    </citation>
    <scope>NUCLEOTIDE SEQUENCE [LARGE SCALE GENOMIC DNA]</scope>
    <source>
        <strain evidence="1 2">11.10-0-13</strain>
    </source>
</reference>
<evidence type="ECO:0000313" key="1">
    <source>
        <dbReference type="EMBL" id="OOY11658.1"/>
    </source>
</evidence>
<comment type="caution">
    <text evidence="1">The sequence shown here is derived from an EMBL/GenBank/DDBJ whole genome shotgun (WGS) entry which is preliminary data.</text>
</comment>
<proteinExistence type="predicted"/>
<dbReference type="Gene3D" id="3.40.50.300">
    <property type="entry name" value="P-loop containing nucleotide triphosphate hydrolases"/>
    <property type="match status" value="1"/>
</dbReference>
<accession>A0ABX3MNJ1</accession>
<keyword evidence="2" id="KW-1185">Reference proteome</keyword>
<dbReference type="InterPro" id="IPR027417">
    <property type="entry name" value="P-loop_NTPase"/>
</dbReference>
<dbReference type="EMBL" id="MPZS01000002">
    <property type="protein sequence ID" value="OOY11658.1"/>
    <property type="molecule type" value="Genomic_DNA"/>
</dbReference>
<evidence type="ECO:0000313" key="2">
    <source>
        <dbReference type="Proteomes" id="UP000242224"/>
    </source>
</evidence>
<protein>
    <submittedName>
        <fullName evidence="1">Recombinase RecA</fullName>
    </submittedName>
</protein>
<dbReference type="RefSeq" id="WP_078574400.1">
    <property type="nucleotide sequence ID" value="NZ_MPZS01000002.1"/>
</dbReference>
<gene>
    <name evidence="1" type="ORF">BMG00_11180</name>
</gene>
<organism evidence="1 2">
    <name type="scientific">Thioclava marina</name>
    <dbReference type="NCBI Taxonomy" id="1915077"/>
    <lineage>
        <taxon>Bacteria</taxon>
        <taxon>Pseudomonadati</taxon>
        <taxon>Pseudomonadota</taxon>
        <taxon>Alphaproteobacteria</taxon>
        <taxon>Rhodobacterales</taxon>
        <taxon>Paracoccaceae</taxon>
        <taxon>Thioclava</taxon>
    </lineage>
</organism>
<dbReference type="Proteomes" id="UP000242224">
    <property type="component" value="Unassembled WGS sequence"/>
</dbReference>